<reference evidence="1" key="2">
    <citation type="submission" date="2023-06" db="EMBL/GenBank/DDBJ databases">
        <authorList>
            <consortium name="Lawrence Berkeley National Laboratory"/>
            <person name="Haridas S."/>
            <person name="Hensen N."/>
            <person name="Bonometti L."/>
            <person name="Westerberg I."/>
            <person name="Brannstrom I.O."/>
            <person name="Guillou S."/>
            <person name="Cros-Aarteil S."/>
            <person name="Calhoun S."/>
            <person name="Kuo A."/>
            <person name="Mondo S."/>
            <person name="Pangilinan J."/>
            <person name="Riley R."/>
            <person name="Labutti K."/>
            <person name="Andreopoulos B."/>
            <person name="Lipzen A."/>
            <person name="Chen C."/>
            <person name="Yanf M."/>
            <person name="Daum C."/>
            <person name="Ng V."/>
            <person name="Clum A."/>
            <person name="Steindorff A."/>
            <person name="Ohm R."/>
            <person name="Martin F."/>
            <person name="Silar P."/>
            <person name="Natvig D."/>
            <person name="Lalanne C."/>
            <person name="Gautier V."/>
            <person name="Ament-Velasquez S.L."/>
            <person name="Kruys A."/>
            <person name="Hutchinson M.I."/>
            <person name="Powell A.J."/>
            <person name="Barry K."/>
            <person name="Miller A.N."/>
            <person name="Grigoriev I.V."/>
            <person name="Debuchy R."/>
            <person name="Gladieux P."/>
            <person name="Thoren M.H."/>
            <person name="Johannesson H."/>
        </authorList>
    </citation>
    <scope>NUCLEOTIDE SEQUENCE</scope>
    <source>
        <strain evidence="1">CBS 955.72</strain>
    </source>
</reference>
<dbReference type="Proteomes" id="UP001275084">
    <property type="component" value="Unassembled WGS sequence"/>
</dbReference>
<sequence>MTIITLSKSLHGSINKEVYSLVKENIAGLPGLEMNFELVEMSQCICCIDCDDKPYSLFLLANPGNTDMAAKSICSVFSDITRNHPSIKMVIRLELGGLDSRIHKDKNNNIEARVHRVAEKSRVRVWVRQSTTFIHDKAFSSDNLHEGGELRLPLLSKNTKDKTDIKDKTVPILKFSDVLNTIRKSCKKGVPLTSHPDNNSLPGSVFPLDIFKVGTTARIAQLLGLHAVEQKARGVESKTRFSSLSGGALATRRGMPTGTTGLGRIKAGDIGRRIHGTTRTSSPMSLLLMWVWCWGVLEFCGVGM</sequence>
<dbReference type="EMBL" id="JAUIQD010000001">
    <property type="protein sequence ID" value="KAK3362390.1"/>
    <property type="molecule type" value="Genomic_DNA"/>
</dbReference>
<evidence type="ECO:0000313" key="2">
    <source>
        <dbReference type="Proteomes" id="UP001275084"/>
    </source>
</evidence>
<reference evidence="1" key="1">
    <citation type="journal article" date="2023" name="Mol. Phylogenet. Evol.">
        <title>Genome-scale phylogeny and comparative genomics of the fungal order Sordariales.</title>
        <authorList>
            <person name="Hensen N."/>
            <person name="Bonometti L."/>
            <person name="Westerberg I."/>
            <person name="Brannstrom I.O."/>
            <person name="Guillou S."/>
            <person name="Cros-Aarteil S."/>
            <person name="Calhoun S."/>
            <person name="Haridas S."/>
            <person name="Kuo A."/>
            <person name="Mondo S."/>
            <person name="Pangilinan J."/>
            <person name="Riley R."/>
            <person name="LaButti K."/>
            <person name="Andreopoulos B."/>
            <person name="Lipzen A."/>
            <person name="Chen C."/>
            <person name="Yan M."/>
            <person name="Daum C."/>
            <person name="Ng V."/>
            <person name="Clum A."/>
            <person name="Steindorff A."/>
            <person name="Ohm R.A."/>
            <person name="Martin F."/>
            <person name="Silar P."/>
            <person name="Natvig D.O."/>
            <person name="Lalanne C."/>
            <person name="Gautier V."/>
            <person name="Ament-Velasquez S.L."/>
            <person name="Kruys A."/>
            <person name="Hutchinson M.I."/>
            <person name="Powell A.J."/>
            <person name="Barry K."/>
            <person name="Miller A.N."/>
            <person name="Grigoriev I.V."/>
            <person name="Debuchy R."/>
            <person name="Gladieux P."/>
            <person name="Hiltunen Thoren M."/>
            <person name="Johannesson H."/>
        </authorList>
    </citation>
    <scope>NUCLEOTIDE SEQUENCE</scope>
    <source>
        <strain evidence="1">CBS 955.72</strain>
    </source>
</reference>
<organism evidence="1 2">
    <name type="scientific">Lasiosphaeria hispida</name>
    <dbReference type="NCBI Taxonomy" id="260671"/>
    <lineage>
        <taxon>Eukaryota</taxon>
        <taxon>Fungi</taxon>
        <taxon>Dikarya</taxon>
        <taxon>Ascomycota</taxon>
        <taxon>Pezizomycotina</taxon>
        <taxon>Sordariomycetes</taxon>
        <taxon>Sordariomycetidae</taxon>
        <taxon>Sordariales</taxon>
        <taxon>Lasiosphaeriaceae</taxon>
        <taxon>Lasiosphaeria</taxon>
    </lineage>
</organism>
<evidence type="ECO:0000313" key="1">
    <source>
        <dbReference type="EMBL" id="KAK3362390.1"/>
    </source>
</evidence>
<accession>A0AAJ0HT41</accession>
<gene>
    <name evidence="1" type="ORF">B0T25DRAFT_524201</name>
</gene>
<dbReference type="AlphaFoldDB" id="A0AAJ0HT41"/>
<keyword evidence="2" id="KW-1185">Reference proteome</keyword>
<proteinExistence type="predicted"/>
<comment type="caution">
    <text evidence="1">The sequence shown here is derived from an EMBL/GenBank/DDBJ whole genome shotgun (WGS) entry which is preliminary data.</text>
</comment>
<name>A0AAJ0HT41_9PEZI</name>
<protein>
    <submittedName>
        <fullName evidence="1">Uncharacterized protein</fullName>
    </submittedName>
</protein>